<dbReference type="RefSeq" id="WP_136549524.1">
    <property type="nucleotide sequence ID" value="NZ_CP031093.1"/>
</dbReference>
<dbReference type="EMBL" id="CP031093">
    <property type="protein sequence ID" value="QCF26818.1"/>
    <property type="molecule type" value="Genomic_DNA"/>
</dbReference>
<proteinExistence type="predicted"/>
<dbReference type="AlphaFoldDB" id="A0A4P7XIH2"/>
<dbReference type="KEGG" id="hmi:soil367_13235"/>
<dbReference type="Proteomes" id="UP000298049">
    <property type="component" value="Chromosome"/>
</dbReference>
<reference evidence="1 2" key="1">
    <citation type="submission" date="2018-07" db="EMBL/GenBank/DDBJ databases">
        <title>Marsedoiliclastica nanhaica gen. nov. sp. nov., a novel marine hydrocarbonoclastic bacterium isolated from an in-situ enriched hydrocarbon-degrading consortium in deep-sea sediment.</title>
        <authorList>
            <person name="Dong C."/>
            <person name="Ma T."/>
            <person name="Liu R."/>
            <person name="Shao Z."/>
        </authorList>
    </citation>
    <scope>NUCLEOTIDE SEQUENCE [LARGE SCALE GENOMIC DNA]</scope>
    <source>
        <strain evidence="2">soil36-7</strain>
    </source>
</reference>
<organism evidence="1 2">
    <name type="scientific">Hydrocarboniclastica marina</name>
    <dbReference type="NCBI Taxonomy" id="2259620"/>
    <lineage>
        <taxon>Bacteria</taxon>
        <taxon>Pseudomonadati</taxon>
        <taxon>Pseudomonadota</taxon>
        <taxon>Gammaproteobacteria</taxon>
        <taxon>Alteromonadales</taxon>
        <taxon>Alteromonadaceae</taxon>
        <taxon>Hydrocarboniclastica</taxon>
    </lineage>
</organism>
<keyword evidence="2" id="KW-1185">Reference proteome</keyword>
<name>A0A4P7XIH2_9ALTE</name>
<evidence type="ECO:0000313" key="2">
    <source>
        <dbReference type="Proteomes" id="UP000298049"/>
    </source>
</evidence>
<protein>
    <submittedName>
        <fullName evidence="1">Uncharacterized protein</fullName>
    </submittedName>
</protein>
<gene>
    <name evidence="1" type="ORF">soil367_13235</name>
</gene>
<evidence type="ECO:0000313" key="1">
    <source>
        <dbReference type="EMBL" id="QCF26818.1"/>
    </source>
</evidence>
<accession>A0A4P7XIH2</accession>
<sequence length="75" mass="8103">MAIKEVPVKSHQDYSIIRIVETGSRGETIIETFALTHAAAGVIAEFAALSDAVRELNRMLSPLPGLNIETLKQAV</sequence>
<dbReference type="OrthoDB" id="6183278at2"/>